<reference evidence="1 2" key="1">
    <citation type="submission" date="2015-11" db="EMBL/GenBank/DDBJ databases">
        <authorList>
            <person name="Hill K.K."/>
            <person name="Shirey T.B."/>
            <person name="Raphael B."/>
            <person name="Daligault H.E."/>
            <person name="Davenport K.W."/>
            <person name="Bruce D.C."/>
            <person name="Foley B.T."/>
            <person name="Johnson S.L."/>
        </authorList>
    </citation>
    <scope>NUCLEOTIDE SEQUENCE [LARGE SCALE GENOMIC DNA]</scope>
    <source>
        <strain evidence="1 2">CDC_1632</strain>
    </source>
</reference>
<accession>A0A1L3NEV9</accession>
<name>A0A1L3NEV9_CLOSG</name>
<sequence>MEYISGDYFIQEVYSIILSDIAISAAFFTAPVKTADHQHNWRIIDGGYSPPQNYIHLFVRNPPDVEYCSKTVVYSWYKHRCTICSETEKIEDRHIIHSNPNCNERK</sequence>
<evidence type="ECO:0000313" key="2">
    <source>
        <dbReference type="Proteomes" id="UP000182204"/>
    </source>
</evidence>
<evidence type="ECO:0000313" key="1">
    <source>
        <dbReference type="EMBL" id="APH14653.1"/>
    </source>
</evidence>
<gene>
    <name evidence="1" type="ORF">NPD5_3603</name>
</gene>
<proteinExistence type="predicted"/>
<organism evidence="1 2">
    <name type="scientific">Clostridium sporogenes</name>
    <dbReference type="NCBI Taxonomy" id="1509"/>
    <lineage>
        <taxon>Bacteria</taxon>
        <taxon>Bacillati</taxon>
        <taxon>Bacillota</taxon>
        <taxon>Clostridia</taxon>
        <taxon>Eubacteriales</taxon>
        <taxon>Clostridiaceae</taxon>
        <taxon>Clostridium</taxon>
    </lineage>
</organism>
<dbReference type="Proteomes" id="UP000182204">
    <property type="component" value="Chromosome"/>
</dbReference>
<protein>
    <submittedName>
        <fullName evidence="1">Uncharacterized protein</fullName>
    </submittedName>
</protein>
<dbReference type="RefSeq" id="WP_072586848.1">
    <property type="nucleotide sequence ID" value="NZ_CP013243.1"/>
</dbReference>
<dbReference type="AlphaFoldDB" id="A0A1L3NEV9"/>
<dbReference type="EMBL" id="CP013243">
    <property type="protein sequence ID" value="APH14653.1"/>
    <property type="molecule type" value="Genomic_DNA"/>
</dbReference>